<organism evidence="2 3">
    <name type="scientific">Kitasatospora terrestris</name>
    <dbReference type="NCBI Taxonomy" id="258051"/>
    <lineage>
        <taxon>Bacteria</taxon>
        <taxon>Bacillati</taxon>
        <taxon>Actinomycetota</taxon>
        <taxon>Actinomycetes</taxon>
        <taxon>Kitasatosporales</taxon>
        <taxon>Streptomycetaceae</taxon>
        <taxon>Kitasatospora</taxon>
    </lineage>
</organism>
<evidence type="ECO:0000259" key="1">
    <source>
        <dbReference type="PROSITE" id="PS50022"/>
    </source>
</evidence>
<evidence type="ECO:0000313" key="2">
    <source>
        <dbReference type="EMBL" id="GAA4831945.1"/>
    </source>
</evidence>
<evidence type="ECO:0000313" key="3">
    <source>
        <dbReference type="Proteomes" id="UP001501752"/>
    </source>
</evidence>
<feature type="domain" description="F5/8 type C" evidence="1">
    <location>
        <begin position="411"/>
        <end position="563"/>
    </location>
</feature>
<dbReference type="Gene3D" id="3.20.20.80">
    <property type="entry name" value="Glycosidases"/>
    <property type="match status" value="1"/>
</dbReference>
<protein>
    <submittedName>
        <fullName evidence="2">Discoidin domain-containing protein</fullName>
    </submittedName>
</protein>
<dbReference type="Pfam" id="PF00754">
    <property type="entry name" value="F5_F8_type_C"/>
    <property type="match status" value="1"/>
</dbReference>
<dbReference type="InterPro" id="IPR008979">
    <property type="entry name" value="Galactose-bd-like_sf"/>
</dbReference>
<gene>
    <name evidence="2" type="ORF">GCM10023235_02730</name>
</gene>
<reference evidence="3" key="1">
    <citation type="journal article" date="2019" name="Int. J. Syst. Evol. Microbiol.">
        <title>The Global Catalogue of Microorganisms (GCM) 10K type strain sequencing project: providing services to taxonomists for standard genome sequencing and annotation.</title>
        <authorList>
            <consortium name="The Broad Institute Genomics Platform"/>
            <consortium name="The Broad Institute Genome Sequencing Center for Infectious Disease"/>
            <person name="Wu L."/>
            <person name="Ma J."/>
        </authorList>
    </citation>
    <scope>NUCLEOTIDE SEQUENCE [LARGE SCALE GENOMIC DNA]</scope>
    <source>
        <strain evidence="3">JCM 13006</strain>
    </source>
</reference>
<proteinExistence type="predicted"/>
<accession>A0ABP9D6Y4</accession>
<dbReference type="SUPFAM" id="SSF49785">
    <property type="entry name" value="Galactose-binding domain-like"/>
    <property type="match status" value="1"/>
</dbReference>
<dbReference type="PROSITE" id="PS50022">
    <property type="entry name" value="FA58C_3"/>
    <property type="match status" value="1"/>
</dbReference>
<keyword evidence="3" id="KW-1185">Reference proteome</keyword>
<dbReference type="CDD" id="cd11576">
    <property type="entry name" value="GH99_GH71_like_2"/>
    <property type="match status" value="1"/>
</dbReference>
<dbReference type="InterPro" id="IPR000421">
    <property type="entry name" value="FA58C"/>
</dbReference>
<dbReference type="RefSeq" id="WP_345694882.1">
    <property type="nucleotide sequence ID" value="NZ_BAABIS010000001.1"/>
</dbReference>
<dbReference type="EMBL" id="BAABIS010000001">
    <property type="protein sequence ID" value="GAA4831945.1"/>
    <property type="molecule type" value="Genomic_DNA"/>
</dbReference>
<sequence>MGVTRRVFLQAATAAGVAGVVGLGEAAAAASAAAASAPGDVVGKVTVGYQGWFACPGDGAPINGWWHWARNWGQAPSPSNSSIVAWPDVREYPATYRTAFPALGNGQPAALFSSYDQATVDLHFRWMKQYGIDTAALQRFNPTGGEGPTRDAMAGKVRSAAESQGVKFYVMYDVSDWLTMQSDIKTDWTTKMRAHTASPAYARQNGRPVVCIWGFGFNDNQRPFTPAACLDVVNWFKAQGCYVIGGVPTWWRTGDRDSRPGFADVYHAFDMLSPWMVGRIGNAGDADNFYNVATVPDLAECTARGIDYQPCVLPGGVGDRQRAHGDFMWRQFWNMARAGVPSVYVSMFDEYNEGNQIAKTAESQAWIPAGSGLLGLDEDGTACSSDYYLRLTGDGGRMLKGQAPVTPVRPTVPMPGGTTPPPVPVDLALRRPTSESGHTQAYGSGNAVDGDPNSYWESVNNAFPQWLQTDLGSVYAVRRIVLSVPLPAAWGARTQTVEVQGSTDGTAFTRLLAPAGYRFDPASGNSATIALPAAPGVRYLRLVFTANTGWPAGQVAELQVWEN</sequence>
<comment type="caution">
    <text evidence="2">The sequence shown here is derived from an EMBL/GenBank/DDBJ whole genome shotgun (WGS) entry which is preliminary data.</text>
</comment>
<dbReference type="PROSITE" id="PS51318">
    <property type="entry name" value="TAT"/>
    <property type="match status" value="1"/>
</dbReference>
<dbReference type="Proteomes" id="UP001501752">
    <property type="component" value="Unassembled WGS sequence"/>
</dbReference>
<dbReference type="Gene3D" id="2.60.120.260">
    <property type="entry name" value="Galactose-binding domain-like"/>
    <property type="match status" value="1"/>
</dbReference>
<dbReference type="InterPro" id="IPR006311">
    <property type="entry name" value="TAT_signal"/>
</dbReference>
<name>A0ABP9D6Y4_9ACTN</name>